<reference evidence="1" key="1">
    <citation type="submission" date="2020-03" db="EMBL/GenBank/DDBJ databases">
        <title>The deep terrestrial virosphere.</title>
        <authorList>
            <person name="Holmfeldt K."/>
            <person name="Nilsson E."/>
            <person name="Simone D."/>
            <person name="Lopez-Fernandez M."/>
            <person name="Wu X."/>
            <person name="de Brujin I."/>
            <person name="Lundin D."/>
            <person name="Andersson A."/>
            <person name="Bertilsson S."/>
            <person name="Dopson M."/>
        </authorList>
    </citation>
    <scope>NUCLEOTIDE SEQUENCE</scope>
    <source>
        <strain evidence="1">TM448B02804</strain>
    </source>
</reference>
<proteinExistence type="predicted"/>
<dbReference type="AlphaFoldDB" id="A0A6M3XZY7"/>
<sequence length="218" mass="24530">MRELVCKLWMESYIAHPFWPETNTVINIQKQSGMNRAQSDAGRDKALKGHLQNLGLTMDNYDRLIALSKRQWYRTDNTNPKSSIVIPRHHLAGALVQTVNTTPASVKGKYKVDSFRASVRLSDFVTEKIEKDSVFGRFVKLEKSNQRSWQENESILEFEAIGTIEIADGEKTEGIERLFAWCLSEVGVGAARKMGYGRGHVLSLRPATEAETKAEAAT</sequence>
<evidence type="ECO:0000313" key="1">
    <source>
        <dbReference type="EMBL" id="QJI01826.1"/>
    </source>
</evidence>
<gene>
    <name evidence="1" type="ORF">TM448B02804_0002</name>
</gene>
<accession>A0A6M3XZY7</accession>
<name>A0A6M3XZY7_9ZZZZ</name>
<evidence type="ECO:0008006" key="2">
    <source>
        <dbReference type="Google" id="ProtNLM"/>
    </source>
</evidence>
<dbReference type="EMBL" id="MT144954">
    <property type="protein sequence ID" value="QJI01826.1"/>
    <property type="molecule type" value="Genomic_DNA"/>
</dbReference>
<organism evidence="1">
    <name type="scientific">viral metagenome</name>
    <dbReference type="NCBI Taxonomy" id="1070528"/>
    <lineage>
        <taxon>unclassified sequences</taxon>
        <taxon>metagenomes</taxon>
        <taxon>organismal metagenomes</taxon>
    </lineage>
</organism>
<protein>
    <recommendedName>
        <fullName evidence="2">CRISPR-associated protein</fullName>
    </recommendedName>
</protein>